<proteinExistence type="predicted"/>
<name>A0ABR0MUX2_GOSAR</name>
<sequence>MKRKSNPGRNSFMELEYPETEEDMCLFVAFGCRFRFRSAFDSYSVACEAFSEKRQQILSSSSSLHLIGVKLHL</sequence>
<reference evidence="1 2" key="1">
    <citation type="submission" date="2023-03" db="EMBL/GenBank/DDBJ databases">
        <title>WGS of Gossypium arboreum.</title>
        <authorList>
            <person name="Yu D."/>
        </authorList>
    </citation>
    <scope>NUCLEOTIDE SEQUENCE [LARGE SCALE GENOMIC DNA]</scope>
    <source>
        <tissue evidence="1">Leaf</tissue>
    </source>
</reference>
<dbReference type="EMBL" id="JARKNE010000012">
    <property type="protein sequence ID" value="KAK5777777.1"/>
    <property type="molecule type" value="Genomic_DNA"/>
</dbReference>
<protein>
    <submittedName>
        <fullName evidence="1">Uncharacterized protein</fullName>
    </submittedName>
</protein>
<dbReference type="Proteomes" id="UP001358586">
    <property type="component" value="Chromosome 12"/>
</dbReference>
<accession>A0ABR0MUX2</accession>
<evidence type="ECO:0000313" key="2">
    <source>
        <dbReference type="Proteomes" id="UP001358586"/>
    </source>
</evidence>
<gene>
    <name evidence="1" type="ORF">PVK06_045744</name>
</gene>
<evidence type="ECO:0000313" key="1">
    <source>
        <dbReference type="EMBL" id="KAK5777777.1"/>
    </source>
</evidence>
<comment type="caution">
    <text evidence="1">The sequence shown here is derived from an EMBL/GenBank/DDBJ whole genome shotgun (WGS) entry which is preliminary data.</text>
</comment>
<keyword evidence="2" id="KW-1185">Reference proteome</keyword>
<organism evidence="1 2">
    <name type="scientific">Gossypium arboreum</name>
    <name type="common">Tree cotton</name>
    <name type="synonym">Gossypium nanking</name>
    <dbReference type="NCBI Taxonomy" id="29729"/>
    <lineage>
        <taxon>Eukaryota</taxon>
        <taxon>Viridiplantae</taxon>
        <taxon>Streptophyta</taxon>
        <taxon>Embryophyta</taxon>
        <taxon>Tracheophyta</taxon>
        <taxon>Spermatophyta</taxon>
        <taxon>Magnoliopsida</taxon>
        <taxon>eudicotyledons</taxon>
        <taxon>Gunneridae</taxon>
        <taxon>Pentapetalae</taxon>
        <taxon>rosids</taxon>
        <taxon>malvids</taxon>
        <taxon>Malvales</taxon>
        <taxon>Malvaceae</taxon>
        <taxon>Malvoideae</taxon>
        <taxon>Gossypium</taxon>
    </lineage>
</organism>